<accession>C6SEL7</accession>
<dbReference type="AlphaFoldDB" id="C6SEL7"/>
<dbReference type="Pfam" id="PF05598">
    <property type="entry name" value="DUF772"/>
    <property type="match status" value="1"/>
</dbReference>
<name>C6SEL7_NEIME</name>
<protein>
    <submittedName>
        <fullName evidence="2">Putative transposase for IS1106A3</fullName>
    </submittedName>
</protein>
<dbReference type="PANTHER" id="PTHR35604">
    <property type="entry name" value="TRANSPOSASE INSH FOR INSERTION SEQUENCE ELEMENT IS5A-RELATED"/>
    <property type="match status" value="1"/>
</dbReference>
<reference evidence="2" key="1">
    <citation type="journal article" date="2008" name="Proc. Natl. Acad. Sci. U.S.A.">
        <title>Whole-genome comparison of disease and carriage strains provides insights into virulence evolution in Neisseria meningitidis.</title>
        <authorList>
            <person name="Schoen C."/>
            <person name="Blom J."/>
            <person name="Claus H."/>
            <person name="Schramm-Glueck A."/>
            <person name="Brandt P."/>
            <person name="Mueller T."/>
            <person name="Goesmann A."/>
            <person name="Joseph B."/>
            <person name="Konietzny S."/>
            <person name="Kurzai O."/>
            <person name="Schmitt C."/>
            <person name="Friedrich T."/>
            <person name="Linke B."/>
            <person name="Vogel U."/>
            <person name="Frosch M."/>
        </authorList>
    </citation>
    <scope>NUCLEOTIDE SEQUENCE</scope>
    <source>
        <strain evidence="2">Alpha153</strain>
    </source>
</reference>
<feature type="domain" description="Transposase InsH N-terminal" evidence="1">
    <location>
        <begin position="20"/>
        <end position="109"/>
    </location>
</feature>
<organism evidence="2">
    <name type="scientific">Neisseria meningitidis alpha153</name>
    <dbReference type="NCBI Taxonomy" id="663926"/>
    <lineage>
        <taxon>Bacteria</taxon>
        <taxon>Pseudomonadati</taxon>
        <taxon>Pseudomonadota</taxon>
        <taxon>Betaproteobacteria</taxon>
        <taxon>Neisseriales</taxon>
        <taxon>Neisseriaceae</taxon>
        <taxon>Neisseria</taxon>
    </lineage>
</organism>
<evidence type="ECO:0000259" key="1">
    <source>
        <dbReference type="Pfam" id="PF05598"/>
    </source>
</evidence>
<dbReference type="EMBL" id="AM889137">
    <property type="protein sequence ID" value="CBA08264.1"/>
    <property type="molecule type" value="Genomic_DNA"/>
</dbReference>
<sequence>MSTFFRQTAQAMIAKHINRFPLLKLDQVIDWQPIEQYLNRQKTRYLRDHRGRPAHPLLSMFKAVLLGQWHSLSDPELEHSLITRIDFNLFCRFDELSIPDYSTLCRYRNWLAQDDTLSELLKLINRQLTEKGLKIEKASAAVVDATIIQTAGSKQRQAIEVDE</sequence>
<dbReference type="PANTHER" id="PTHR35604:SF2">
    <property type="entry name" value="TRANSPOSASE INSH FOR INSERTION SEQUENCE ELEMENT IS5A-RELATED"/>
    <property type="match status" value="1"/>
</dbReference>
<dbReference type="InterPro" id="IPR008490">
    <property type="entry name" value="Transposase_InsH_N"/>
</dbReference>
<proteinExistence type="predicted"/>
<gene>
    <name evidence="2" type="ORF">NME_1736</name>
</gene>
<evidence type="ECO:0000313" key="2">
    <source>
        <dbReference type="EMBL" id="CBA08264.1"/>
    </source>
</evidence>